<reference evidence="2 3" key="1">
    <citation type="submission" date="2016-10" db="EMBL/GenBank/DDBJ databases">
        <authorList>
            <person name="de Groot N.N."/>
        </authorList>
    </citation>
    <scope>NUCLEOTIDE SEQUENCE [LARGE SCALE GENOMIC DNA]</scope>
    <source>
        <strain evidence="2 3">DSM 44945</strain>
    </source>
</reference>
<sequence>MRNLWWLLVLLFLFGCKAHPEPAPTAPPSDQRSLREGLHQIVERQLAREPLSFSIILGEPSDLRFVGEQKGADWTLKSEGTDEPIEVTKKGDQIELVRSENRETLSERQFGLISPRDHLLLLREAAGRITPLPSREQGIEGMEIVLDREKIGKIVEKQMGSQKAAREIALSASRKIRVLYRLWYRSGDGELVRMEIRLDTTHPSPDRKKQIRYIFRTS</sequence>
<dbReference type="OrthoDB" id="2988181at2"/>
<dbReference type="RefSeq" id="WP_092035981.1">
    <property type="nucleotide sequence ID" value="NZ_FOOK01000004.1"/>
</dbReference>
<gene>
    <name evidence="2" type="ORF">SAMN04488025_104193</name>
</gene>
<feature type="signal peptide" evidence="1">
    <location>
        <begin position="1"/>
        <end position="18"/>
    </location>
</feature>
<keyword evidence="1" id="KW-0732">Signal</keyword>
<dbReference type="Proteomes" id="UP000198661">
    <property type="component" value="Unassembled WGS sequence"/>
</dbReference>
<keyword evidence="3" id="KW-1185">Reference proteome</keyword>
<feature type="chain" id="PRO_5038577516" description="Outer membrane lipoprotein-sorting protein" evidence="1">
    <location>
        <begin position="19"/>
        <end position="218"/>
    </location>
</feature>
<dbReference type="AlphaFoldDB" id="A0A1I2LGQ8"/>
<proteinExistence type="predicted"/>
<dbReference type="PROSITE" id="PS51257">
    <property type="entry name" value="PROKAR_LIPOPROTEIN"/>
    <property type="match status" value="1"/>
</dbReference>
<organism evidence="2 3">
    <name type="scientific">Planifilum fulgidum</name>
    <dbReference type="NCBI Taxonomy" id="201973"/>
    <lineage>
        <taxon>Bacteria</taxon>
        <taxon>Bacillati</taxon>
        <taxon>Bacillota</taxon>
        <taxon>Bacilli</taxon>
        <taxon>Bacillales</taxon>
        <taxon>Thermoactinomycetaceae</taxon>
        <taxon>Planifilum</taxon>
    </lineage>
</organism>
<evidence type="ECO:0000313" key="3">
    <source>
        <dbReference type="Proteomes" id="UP000198661"/>
    </source>
</evidence>
<evidence type="ECO:0000256" key="1">
    <source>
        <dbReference type="SAM" id="SignalP"/>
    </source>
</evidence>
<protein>
    <recommendedName>
        <fullName evidence="4">Outer membrane lipoprotein-sorting protein</fullName>
    </recommendedName>
</protein>
<evidence type="ECO:0008006" key="4">
    <source>
        <dbReference type="Google" id="ProtNLM"/>
    </source>
</evidence>
<evidence type="ECO:0000313" key="2">
    <source>
        <dbReference type="EMBL" id="SFF76266.1"/>
    </source>
</evidence>
<dbReference type="EMBL" id="FOOK01000004">
    <property type="protein sequence ID" value="SFF76266.1"/>
    <property type="molecule type" value="Genomic_DNA"/>
</dbReference>
<accession>A0A1I2LGQ8</accession>
<name>A0A1I2LGQ8_9BACL</name>
<dbReference type="STRING" id="201973.SAMN04488025_104193"/>